<dbReference type="GO" id="GO:0006259">
    <property type="term" value="P:DNA metabolic process"/>
    <property type="evidence" value="ECO:0007669"/>
    <property type="project" value="UniProtKB-ARBA"/>
</dbReference>
<dbReference type="Proteomes" id="UP000304912">
    <property type="component" value="Chromosome"/>
</dbReference>
<accession>A0A5B7YB66</accession>
<evidence type="ECO:0000313" key="5">
    <source>
        <dbReference type="EMBL" id="QCZ92436.1"/>
    </source>
</evidence>
<organism evidence="5 6">
    <name type="scientific">Salinimonas iocasae</name>
    <dbReference type="NCBI Taxonomy" id="2572577"/>
    <lineage>
        <taxon>Bacteria</taxon>
        <taxon>Pseudomonadati</taxon>
        <taxon>Pseudomonadota</taxon>
        <taxon>Gammaproteobacteria</taxon>
        <taxon>Alteromonadales</taxon>
        <taxon>Alteromonadaceae</taxon>
        <taxon>Alteromonas/Salinimonas group</taxon>
        <taxon>Salinimonas</taxon>
    </lineage>
</organism>
<proteinExistence type="predicted"/>
<dbReference type="SUPFAM" id="SSF53098">
    <property type="entry name" value="Ribonuclease H-like"/>
    <property type="match status" value="1"/>
</dbReference>
<dbReference type="Gene3D" id="3.30.420.10">
    <property type="entry name" value="Ribonuclease H-like superfamily/Ribonuclease H"/>
    <property type="match status" value="1"/>
</dbReference>
<dbReference type="SMART" id="SM00479">
    <property type="entry name" value="EXOIII"/>
    <property type="match status" value="1"/>
</dbReference>
<dbReference type="EMBL" id="CP039852">
    <property type="protein sequence ID" value="QCZ92436.1"/>
    <property type="molecule type" value="Genomic_DNA"/>
</dbReference>
<keyword evidence="3 5" id="KW-0269">Exonuclease</keyword>
<gene>
    <name evidence="5" type="ORF">FBQ74_02640</name>
</gene>
<name>A0A5B7YB66_9ALTE</name>
<dbReference type="GO" id="GO:0005829">
    <property type="term" value="C:cytosol"/>
    <property type="evidence" value="ECO:0007669"/>
    <property type="project" value="TreeGrafter"/>
</dbReference>
<evidence type="ECO:0000259" key="4">
    <source>
        <dbReference type="SMART" id="SM00479"/>
    </source>
</evidence>
<feature type="domain" description="Exonuclease" evidence="4">
    <location>
        <begin position="31"/>
        <end position="204"/>
    </location>
</feature>
<protein>
    <submittedName>
        <fullName evidence="5">3'-5' exonuclease</fullName>
    </submittedName>
</protein>
<dbReference type="GO" id="GO:0003676">
    <property type="term" value="F:nucleic acid binding"/>
    <property type="evidence" value="ECO:0007669"/>
    <property type="project" value="InterPro"/>
</dbReference>
<dbReference type="Pfam" id="PF00929">
    <property type="entry name" value="RNase_T"/>
    <property type="match status" value="1"/>
</dbReference>
<dbReference type="InterPro" id="IPR036397">
    <property type="entry name" value="RNaseH_sf"/>
</dbReference>
<dbReference type="AlphaFoldDB" id="A0A5B7YB66"/>
<evidence type="ECO:0000256" key="1">
    <source>
        <dbReference type="ARBA" id="ARBA00022722"/>
    </source>
</evidence>
<dbReference type="PANTHER" id="PTHR30231">
    <property type="entry name" value="DNA POLYMERASE III SUBUNIT EPSILON"/>
    <property type="match status" value="1"/>
</dbReference>
<evidence type="ECO:0000313" key="6">
    <source>
        <dbReference type="Proteomes" id="UP000304912"/>
    </source>
</evidence>
<dbReference type="CDD" id="cd06127">
    <property type="entry name" value="DEDDh"/>
    <property type="match status" value="1"/>
</dbReference>
<dbReference type="GO" id="GO:0008408">
    <property type="term" value="F:3'-5' exonuclease activity"/>
    <property type="evidence" value="ECO:0007669"/>
    <property type="project" value="TreeGrafter"/>
</dbReference>
<keyword evidence="2" id="KW-0378">Hydrolase</keyword>
<dbReference type="PANTHER" id="PTHR30231:SF4">
    <property type="entry name" value="PROTEIN NEN2"/>
    <property type="match status" value="1"/>
</dbReference>
<evidence type="ECO:0000256" key="3">
    <source>
        <dbReference type="ARBA" id="ARBA00022839"/>
    </source>
</evidence>
<dbReference type="RefSeq" id="WP_139755190.1">
    <property type="nucleotide sequence ID" value="NZ_CP039852.1"/>
</dbReference>
<evidence type="ECO:0000256" key="2">
    <source>
        <dbReference type="ARBA" id="ARBA00022801"/>
    </source>
</evidence>
<dbReference type="KEGG" id="salk:FBQ74_02640"/>
<keyword evidence="1" id="KW-0540">Nuclease</keyword>
<dbReference type="InterPro" id="IPR013520">
    <property type="entry name" value="Ribonucl_H"/>
</dbReference>
<reference evidence="5 6" key="1">
    <citation type="submission" date="2019-04" db="EMBL/GenBank/DDBJ databases">
        <title>Salinimonas iocasae sp. nov., a halophilic bacterium isolated from the outer tube casing of tubeworms in Okinawa Trough.</title>
        <authorList>
            <person name="Zhang H."/>
            <person name="Wang H."/>
            <person name="Li C."/>
        </authorList>
    </citation>
    <scope>NUCLEOTIDE SEQUENCE [LARGE SCALE GENOMIC DNA]</scope>
    <source>
        <strain evidence="5 6">KX18D6</strain>
    </source>
</reference>
<keyword evidence="6" id="KW-1185">Reference proteome</keyword>
<dbReference type="InterPro" id="IPR012337">
    <property type="entry name" value="RNaseH-like_sf"/>
</dbReference>
<dbReference type="OrthoDB" id="5497329at2"/>
<sequence length="230" mass="25257">MISWIRELVNLNRGRVSSNDERTASSLLTTKMLALDFELTSLSIDSAHITSAGWVAGTGFRIEPHTSFYTTVRVSQSLEQSPVIHGLTDTALESGKPISSLMKQLYPLLGGHVLLCHHARLEVGLLCRLARQLQLAEITLVVVDTMQLAGYLLKKQGNTLSQDTLTLDNCRKRYKLPDAPMHNALTDAQACYELWLAQLSELGVKTNATVTALSHTGALSLKKIGKNAYK</sequence>